<proteinExistence type="predicted"/>
<dbReference type="EMBL" id="BJXA01000149">
    <property type="protein sequence ID" value="GEM44245.1"/>
    <property type="molecule type" value="Genomic_DNA"/>
</dbReference>
<dbReference type="Gene3D" id="3.30.720.160">
    <property type="entry name" value="Bifunctional DNA primase/polymerase, N-terminal"/>
    <property type="match status" value="1"/>
</dbReference>
<dbReference type="CDD" id="cd04859">
    <property type="entry name" value="Prim_Pol"/>
    <property type="match status" value="1"/>
</dbReference>
<name>A0A511MUG7_9NOCA</name>
<dbReference type="SUPFAM" id="SSF56747">
    <property type="entry name" value="Prim-pol domain"/>
    <property type="match status" value="1"/>
</dbReference>
<accession>A0A511MUG7</accession>
<organism evidence="2 3">
    <name type="scientific">Nocardia ninae NBRC 108245</name>
    <dbReference type="NCBI Taxonomy" id="1210091"/>
    <lineage>
        <taxon>Bacteria</taxon>
        <taxon>Bacillati</taxon>
        <taxon>Actinomycetota</taxon>
        <taxon>Actinomycetes</taxon>
        <taxon>Mycobacteriales</taxon>
        <taxon>Nocardiaceae</taxon>
        <taxon>Nocardia</taxon>
    </lineage>
</organism>
<comment type="caution">
    <text evidence="2">The sequence shown here is derived from an EMBL/GenBank/DDBJ whole genome shotgun (WGS) entry which is preliminary data.</text>
</comment>
<gene>
    <name evidence="2" type="ORF">NN4_87640</name>
</gene>
<evidence type="ECO:0000313" key="3">
    <source>
        <dbReference type="Proteomes" id="UP000321424"/>
    </source>
</evidence>
<sequence>MSDTRLRDSALAAARRGWFVFPLRPRSKKPAIQRWEQQATTNPSTINAWWPENSTRNVGIACGPSHLYVLDLDNAHSPTTPQPQTGIGGGRDALEQLADTTGHPVPVPTYTVATPSGGAHLYYLAPVEPLLRNSIGRLGPHIDTRGHGGYVVAAGSSLGCGDYRLIDTRTPIPLPDWLTTALITPPPPIIPTAAPRDLDAYVAKALDNQTTRVRTASTGTRHRTLLLAANSLGRLVGRGLLTHHDAYTALYNATTIHIGTDQFTQTEAERTISDGLDHGASHI</sequence>
<evidence type="ECO:0000313" key="2">
    <source>
        <dbReference type="EMBL" id="GEM44245.1"/>
    </source>
</evidence>
<reference evidence="2 3" key="1">
    <citation type="submission" date="2019-07" db="EMBL/GenBank/DDBJ databases">
        <title>Whole genome shotgun sequence of Nocardia ninae NBRC 108245.</title>
        <authorList>
            <person name="Hosoyama A."/>
            <person name="Uohara A."/>
            <person name="Ohji S."/>
            <person name="Ichikawa N."/>
        </authorList>
    </citation>
    <scope>NUCLEOTIDE SEQUENCE [LARGE SCALE GENOMIC DNA]</scope>
    <source>
        <strain evidence="2 3">NBRC 108245</strain>
    </source>
</reference>
<protein>
    <recommendedName>
        <fullName evidence="1">DNA primase/polymerase bifunctional N-terminal domain-containing protein</fullName>
    </recommendedName>
</protein>
<dbReference type="SMART" id="SM00943">
    <property type="entry name" value="Prim-Pol"/>
    <property type="match status" value="1"/>
</dbReference>
<dbReference type="Pfam" id="PF09250">
    <property type="entry name" value="Prim-Pol"/>
    <property type="match status" value="1"/>
</dbReference>
<keyword evidence="3" id="KW-1185">Reference proteome</keyword>
<dbReference type="AlphaFoldDB" id="A0A511MUG7"/>
<dbReference type="OrthoDB" id="3218228at2"/>
<dbReference type="InterPro" id="IPR015330">
    <property type="entry name" value="DNA_primase/pol_bifunc_N"/>
</dbReference>
<dbReference type="Proteomes" id="UP000321424">
    <property type="component" value="Unassembled WGS sequence"/>
</dbReference>
<dbReference type="RefSeq" id="WP_147144185.1">
    <property type="nucleotide sequence ID" value="NZ_BJXA01000149.1"/>
</dbReference>
<feature type="domain" description="DNA primase/polymerase bifunctional N-terminal" evidence="1">
    <location>
        <begin position="10"/>
        <end position="178"/>
    </location>
</feature>
<evidence type="ECO:0000259" key="1">
    <source>
        <dbReference type="SMART" id="SM00943"/>
    </source>
</evidence>